<dbReference type="RefSeq" id="XP_040770730.1">
    <property type="nucleotide sequence ID" value="XM_040902147.1"/>
</dbReference>
<reference evidence="1 2" key="1">
    <citation type="journal article" date="2016" name="Mol. Biol. Evol.">
        <title>Comparative Genomics of Early-Diverging Mushroom-Forming Fungi Provides Insights into the Origins of Lignocellulose Decay Capabilities.</title>
        <authorList>
            <person name="Nagy L.G."/>
            <person name="Riley R."/>
            <person name="Tritt A."/>
            <person name="Adam C."/>
            <person name="Daum C."/>
            <person name="Floudas D."/>
            <person name="Sun H."/>
            <person name="Yadav J.S."/>
            <person name="Pangilinan J."/>
            <person name="Larsson K.H."/>
            <person name="Matsuura K."/>
            <person name="Barry K."/>
            <person name="Labutti K."/>
            <person name="Kuo R."/>
            <person name="Ohm R.A."/>
            <person name="Bhattacharya S.S."/>
            <person name="Shirouzu T."/>
            <person name="Yoshinaga Y."/>
            <person name="Martin F.M."/>
            <person name="Grigoriev I.V."/>
            <person name="Hibbett D.S."/>
        </authorList>
    </citation>
    <scope>NUCLEOTIDE SEQUENCE [LARGE SCALE GENOMIC DNA]</scope>
    <source>
        <strain evidence="1 2">93-53</strain>
    </source>
</reference>
<accession>A0A165IKX2</accession>
<evidence type="ECO:0000313" key="2">
    <source>
        <dbReference type="Proteomes" id="UP000076871"/>
    </source>
</evidence>
<organism evidence="1 2">
    <name type="scientific">Laetiporus sulphureus 93-53</name>
    <dbReference type="NCBI Taxonomy" id="1314785"/>
    <lineage>
        <taxon>Eukaryota</taxon>
        <taxon>Fungi</taxon>
        <taxon>Dikarya</taxon>
        <taxon>Basidiomycota</taxon>
        <taxon>Agaricomycotina</taxon>
        <taxon>Agaricomycetes</taxon>
        <taxon>Polyporales</taxon>
        <taxon>Laetiporus</taxon>
    </lineage>
</organism>
<dbReference type="Proteomes" id="UP000076871">
    <property type="component" value="Unassembled WGS sequence"/>
</dbReference>
<gene>
    <name evidence="1" type="ORF">LAESUDRAFT_35530</name>
</gene>
<dbReference type="AlphaFoldDB" id="A0A165IKX2"/>
<dbReference type="GeneID" id="63819178"/>
<proteinExistence type="predicted"/>
<name>A0A165IKX2_9APHY</name>
<sequence length="218" mass="24798">MFMSHSSTGRLQYVQSHNAFSKPYFVRFPTSTLPKALLAIVLRSPQRRFLKLCELPEAGYLTGLEQLHCLSGPIVLVHRQLEASTRNSALSSVLRRALQILSQCYSKLLSTYQSSPRTLSYLRMLFYFRILPTVQEHTGTCTSNYILKPVSFLIDEFARCLRYWVASHNQATFQGRGEDDTSDTPLTRSLGRSIFSCIVPESRFAQPSSSFSTFSDLY</sequence>
<dbReference type="InParanoid" id="A0A165IKX2"/>
<dbReference type="EMBL" id="KV427605">
    <property type="protein sequence ID" value="KZT13220.1"/>
    <property type="molecule type" value="Genomic_DNA"/>
</dbReference>
<keyword evidence="2" id="KW-1185">Reference proteome</keyword>
<evidence type="ECO:0000313" key="1">
    <source>
        <dbReference type="EMBL" id="KZT13220.1"/>
    </source>
</evidence>
<protein>
    <submittedName>
        <fullName evidence="1">Uncharacterized protein</fullName>
    </submittedName>
</protein>